<dbReference type="InterPro" id="IPR025668">
    <property type="entry name" value="Tnp_DDE_dom"/>
</dbReference>
<evidence type="ECO:0000313" key="4">
    <source>
        <dbReference type="Proteomes" id="UP000436522"/>
    </source>
</evidence>
<protein>
    <submittedName>
        <fullName evidence="3">Transposase</fullName>
    </submittedName>
</protein>
<dbReference type="PANTHER" id="PTHR33408:SF2">
    <property type="entry name" value="TRANSPOSASE DDE DOMAIN-CONTAINING PROTEIN"/>
    <property type="match status" value="1"/>
</dbReference>
<dbReference type="RefSeq" id="WP_159981288.1">
    <property type="nucleotide sequence ID" value="NZ_BLIV01000014.1"/>
</dbReference>
<evidence type="ECO:0000259" key="1">
    <source>
        <dbReference type="Pfam" id="PF05598"/>
    </source>
</evidence>
<organism evidence="3 4">
    <name type="scientific">Roseobacter cerasinus</name>
    <dbReference type="NCBI Taxonomy" id="2602289"/>
    <lineage>
        <taxon>Bacteria</taxon>
        <taxon>Pseudomonadati</taxon>
        <taxon>Pseudomonadota</taxon>
        <taxon>Alphaproteobacteria</taxon>
        <taxon>Rhodobacterales</taxon>
        <taxon>Roseobacteraceae</taxon>
        <taxon>Roseobacter</taxon>
    </lineage>
</organism>
<dbReference type="OrthoDB" id="9774608at2"/>
<proteinExistence type="predicted"/>
<dbReference type="Pfam" id="PF05598">
    <property type="entry name" value="DUF772"/>
    <property type="match status" value="1"/>
</dbReference>
<dbReference type="EMBL" id="BLIV01000014">
    <property type="protein sequence ID" value="GFE52529.1"/>
    <property type="molecule type" value="Genomic_DNA"/>
</dbReference>
<dbReference type="InterPro" id="IPR008490">
    <property type="entry name" value="Transposase_InsH_N"/>
</dbReference>
<sequence>MMGPRQVAQGALFYEFSIEEFVPADHPLRGIDRFLDLSDVRPLLASSYSSHGRPSIDPELMIRMLLLGYCQGIRSERRLCEEVHVNLAYRWFCRLDLTDPVPDHSTFSKNRHGRFRESGLFRHLFETVLQRCIHEGLVGGESFGVDASLIPANANQTRGIDSKDGLPADLTTRVVDEYLETLDDAAFGASTKVVPKYISPVDPAARWTGADGGAAFFAYSTNYMVDLDNAGIVDVEPSVPIRTAEAFAARRMIDRITDRFDMTPDKLVGDTGYGSAEMLGWLVEERGIAPHIPVWDKSKRTDGTFSREDFIYDPATDSYTCPGGKELRTYRRNFSKPRKANGGKDGFIRYRASKHDCDACPLKPQCCPGDPGRRVMRSVHEAARDVARDIRKTDAYMTSFIQRRKVEMLFAHLKRYIGVPVMRLRGPKGAYEQFQLAATAQNLRKLAKLVPQPQPTG</sequence>
<dbReference type="PANTHER" id="PTHR33408">
    <property type="entry name" value="TRANSPOSASE"/>
    <property type="match status" value="1"/>
</dbReference>
<comment type="caution">
    <text evidence="3">The sequence shown here is derived from an EMBL/GenBank/DDBJ whole genome shotgun (WGS) entry which is preliminary data.</text>
</comment>
<feature type="domain" description="Transposase InsH N-terminal" evidence="1">
    <location>
        <begin position="17"/>
        <end position="112"/>
    </location>
</feature>
<dbReference type="Pfam" id="PF13751">
    <property type="entry name" value="DDE_Tnp_1_6"/>
    <property type="match status" value="1"/>
</dbReference>
<dbReference type="AlphaFoldDB" id="A0A640VWX9"/>
<dbReference type="Proteomes" id="UP000436522">
    <property type="component" value="Unassembled WGS sequence"/>
</dbReference>
<keyword evidence="4" id="KW-1185">Reference proteome</keyword>
<reference evidence="3 4" key="1">
    <citation type="submission" date="2019-12" db="EMBL/GenBank/DDBJ databases">
        <title>Roseobacter cerasinus sp. nov., isolated from seawater around aquaculture.</title>
        <authorList>
            <person name="Muramatsu S."/>
            <person name="Takabe Y."/>
            <person name="Mori K."/>
            <person name="Takaichi S."/>
            <person name="Hanada S."/>
        </authorList>
    </citation>
    <scope>NUCLEOTIDE SEQUENCE [LARGE SCALE GENOMIC DNA]</scope>
    <source>
        <strain evidence="3 4">AI77</strain>
    </source>
</reference>
<accession>A0A640VWX9</accession>
<evidence type="ECO:0000259" key="2">
    <source>
        <dbReference type="Pfam" id="PF13751"/>
    </source>
</evidence>
<feature type="domain" description="Transposase DDE" evidence="2">
    <location>
        <begin position="320"/>
        <end position="447"/>
    </location>
</feature>
<evidence type="ECO:0000313" key="3">
    <source>
        <dbReference type="EMBL" id="GFE52529.1"/>
    </source>
</evidence>
<name>A0A640VWX9_9RHOB</name>
<gene>
    <name evidence="3" type="ORF">So717_42820</name>
</gene>